<dbReference type="RefSeq" id="WP_246453666.1">
    <property type="nucleotide sequence ID" value="NZ_JACHLD010000012.1"/>
</dbReference>
<evidence type="ECO:0000313" key="1">
    <source>
        <dbReference type="EMBL" id="MBB4804584.1"/>
    </source>
</evidence>
<sequence>MKKLTTIILMICFTTLSFGQKATKTDKSKIEKLIIESFDEIWSKLDSKNIDKYYTKDFLLLENGEVWNNDSIANYLDKALLEKSIPTRVNSIEVIEIKILNKMAWIAYKNQAVFSFDDKRTIKVSWLESATAILTKNGWKLEMLHSTRMKDK</sequence>
<protein>
    <recommendedName>
        <fullName evidence="3">DUF4440 domain-containing protein</fullName>
    </recommendedName>
</protein>
<dbReference type="AlphaFoldDB" id="A0A7W7J1L0"/>
<dbReference type="Gene3D" id="3.10.450.50">
    <property type="match status" value="1"/>
</dbReference>
<evidence type="ECO:0000313" key="2">
    <source>
        <dbReference type="Proteomes" id="UP000561681"/>
    </source>
</evidence>
<dbReference type="EMBL" id="JACHLD010000012">
    <property type="protein sequence ID" value="MBB4804584.1"/>
    <property type="molecule type" value="Genomic_DNA"/>
</dbReference>
<comment type="caution">
    <text evidence="1">The sequence shown here is derived from an EMBL/GenBank/DDBJ whole genome shotgun (WGS) entry which is preliminary data.</text>
</comment>
<dbReference type="SUPFAM" id="SSF54427">
    <property type="entry name" value="NTF2-like"/>
    <property type="match status" value="1"/>
</dbReference>
<organism evidence="1 2">
    <name type="scientific">Flavobacterium nitrogenifigens</name>
    <dbReference type="NCBI Taxonomy" id="1617283"/>
    <lineage>
        <taxon>Bacteria</taxon>
        <taxon>Pseudomonadati</taxon>
        <taxon>Bacteroidota</taxon>
        <taxon>Flavobacteriia</taxon>
        <taxon>Flavobacteriales</taxon>
        <taxon>Flavobacteriaceae</taxon>
        <taxon>Flavobacterium</taxon>
    </lineage>
</organism>
<proteinExistence type="predicted"/>
<evidence type="ECO:0008006" key="3">
    <source>
        <dbReference type="Google" id="ProtNLM"/>
    </source>
</evidence>
<dbReference type="Proteomes" id="UP000561681">
    <property type="component" value="Unassembled WGS sequence"/>
</dbReference>
<gene>
    <name evidence="1" type="ORF">HNP37_004681</name>
</gene>
<dbReference type="InterPro" id="IPR032710">
    <property type="entry name" value="NTF2-like_dom_sf"/>
</dbReference>
<keyword evidence="2" id="KW-1185">Reference proteome</keyword>
<name>A0A7W7J1L0_9FLAO</name>
<accession>A0A7W7J1L0</accession>
<reference evidence="1 2" key="1">
    <citation type="submission" date="2020-08" db="EMBL/GenBank/DDBJ databases">
        <title>Functional genomics of gut bacteria from endangered species of beetles.</title>
        <authorList>
            <person name="Carlos-Shanley C."/>
        </authorList>
    </citation>
    <scope>NUCLEOTIDE SEQUENCE [LARGE SCALE GENOMIC DNA]</scope>
    <source>
        <strain evidence="1 2">S00142</strain>
    </source>
</reference>